<dbReference type="InterPro" id="IPR036770">
    <property type="entry name" value="Ankyrin_rpt-contain_sf"/>
</dbReference>
<dbReference type="SUPFAM" id="SSF140860">
    <property type="entry name" value="Pseudo ankyrin repeat-like"/>
    <property type="match status" value="1"/>
</dbReference>
<dbReference type="OrthoDB" id="10040922at2759"/>
<feature type="repeat" description="ANK" evidence="7">
    <location>
        <begin position="322"/>
        <end position="354"/>
    </location>
</feature>
<dbReference type="GO" id="GO:0005886">
    <property type="term" value="C:plasma membrane"/>
    <property type="evidence" value="ECO:0007669"/>
    <property type="project" value="TreeGrafter"/>
</dbReference>
<sequence>MAIISLAPSRKLYYWNSPYPPIDQSASARQFSHNSTSKYWWSTIIKKDAEALASTSAVPPQSYNDADIGREGEIVEEAHRNFNNDTEQLVSSYREAEEITITLIEPELYKGATVGDVKLFEDILSDQEGIERVCKLVTPQLNTVLHVAASFGQLKIVKLVHKHCPSLCVKTNSKRDTALHYAARDGHLSVIRFLIENFKGDIETGNVQVGEGLLRMKNVDGNTALHEAIRHGHVKVAQVLLEKDEELATFVNNVDESPFYLAAEAGLTELVSGLLKMPIDHMVQEKQEGKTALHAAIVEKHTDTLKILIDQKSKLIKSRDNNGRSAIHYAAYSGYSQAISFLLENDVSIAHHKDKDGMSPIHLASINGHVNITQDLLKRCPDSRELLNQRSQNALHVAIECRKENMVSFMLEAPELEKLINERDVDGNTPLHLATKHGHAMIVSILVRDKRVDATVRNNEGETAYELALHGTSQFSVQKILSAVALKSANTPRSQRRLFFQKNVQDTALDDKATMENFRDRISTLVLVATLIVTITFAAGFTLPGGHNSDDADKDEATLLLKSTFHIFVISNTIAMYSSIVAAIMLIWAHLGDLNLLDFALRWSMVLLAIALTMLAVTFAAGVYLVVSKFAWLASVVSAMSFIFLFCILALFIPLQAPIFPRRGWMRFMSTFTLNFLLFATGLEPRGWLRD</sequence>
<gene>
    <name evidence="10" type="ORF">IFM89_035462</name>
</gene>
<dbReference type="PROSITE" id="PS50297">
    <property type="entry name" value="ANK_REP_REGION"/>
    <property type="match status" value="6"/>
</dbReference>
<keyword evidence="5 7" id="KW-0040">ANK repeat</keyword>
<dbReference type="EMBL" id="JADFTS010000009">
    <property type="protein sequence ID" value="KAF9590489.1"/>
    <property type="molecule type" value="Genomic_DNA"/>
</dbReference>
<evidence type="ECO:0000313" key="11">
    <source>
        <dbReference type="Proteomes" id="UP000631114"/>
    </source>
</evidence>
<dbReference type="Gene3D" id="1.25.40.20">
    <property type="entry name" value="Ankyrin repeat-containing domain"/>
    <property type="match status" value="3"/>
</dbReference>
<keyword evidence="6 8" id="KW-0472">Membrane</keyword>
<keyword evidence="11" id="KW-1185">Reference proteome</keyword>
<feature type="transmembrane region" description="Helical" evidence="8">
    <location>
        <begin position="665"/>
        <end position="683"/>
    </location>
</feature>
<evidence type="ECO:0000256" key="1">
    <source>
        <dbReference type="ARBA" id="ARBA00004141"/>
    </source>
</evidence>
<comment type="caution">
    <text evidence="10">The sequence shown here is derived from an EMBL/GenBank/DDBJ whole genome shotgun (WGS) entry which is preliminary data.</text>
</comment>
<dbReference type="Pfam" id="PF13962">
    <property type="entry name" value="PGG"/>
    <property type="match status" value="1"/>
</dbReference>
<evidence type="ECO:0000256" key="4">
    <source>
        <dbReference type="ARBA" id="ARBA00022989"/>
    </source>
</evidence>
<evidence type="ECO:0000256" key="5">
    <source>
        <dbReference type="ARBA" id="ARBA00023043"/>
    </source>
</evidence>
<dbReference type="SUPFAM" id="SSF48403">
    <property type="entry name" value="Ankyrin repeat"/>
    <property type="match status" value="1"/>
</dbReference>
<dbReference type="Pfam" id="PF13857">
    <property type="entry name" value="Ank_5"/>
    <property type="match status" value="1"/>
</dbReference>
<evidence type="ECO:0000313" key="10">
    <source>
        <dbReference type="EMBL" id="KAF9590489.1"/>
    </source>
</evidence>
<dbReference type="Pfam" id="PF12796">
    <property type="entry name" value="Ank_2"/>
    <property type="match status" value="3"/>
</dbReference>
<keyword evidence="2 8" id="KW-0812">Transmembrane</keyword>
<feature type="transmembrane region" description="Helical" evidence="8">
    <location>
        <begin position="600"/>
        <end position="624"/>
    </location>
</feature>
<evidence type="ECO:0000256" key="8">
    <source>
        <dbReference type="SAM" id="Phobius"/>
    </source>
</evidence>
<proteinExistence type="predicted"/>
<evidence type="ECO:0000259" key="9">
    <source>
        <dbReference type="Pfam" id="PF13962"/>
    </source>
</evidence>
<dbReference type="PROSITE" id="PS50088">
    <property type="entry name" value="ANK_REPEAT"/>
    <property type="match status" value="6"/>
</dbReference>
<feature type="domain" description="PGG" evidence="9">
    <location>
        <begin position="516"/>
        <end position="626"/>
    </location>
</feature>
<dbReference type="PANTHER" id="PTHR24186:SF46">
    <property type="entry name" value="PROTEIN ACCELERATED CELL DEATH 6-LIKE"/>
    <property type="match status" value="1"/>
</dbReference>
<evidence type="ECO:0000256" key="6">
    <source>
        <dbReference type="ARBA" id="ARBA00023136"/>
    </source>
</evidence>
<keyword evidence="3" id="KW-0677">Repeat</keyword>
<feature type="transmembrane region" description="Helical" evidence="8">
    <location>
        <begin position="522"/>
        <end position="543"/>
    </location>
</feature>
<evidence type="ECO:0000256" key="3">
    <source>
        <dbReference type="ARBA" id="ARBA00022737"/>
    </source>
</evidence>
<evidence type="ECO:0000256" key="2">
    <source>
        <dbReference type="ARBA" id="ARBA00022692"/>
    </source>
</evidence>
<dbReference type="InterPro" id="IPR002110">
    <property type="entry name" value="Ankyrin_rpt"/>
</dbReference>
<feature type="repeat" description="ANK" evidence="7">
    <location>
        <begin position="426"/>
        <end position="448"/>
    </location>
</feature>
<dbReference type="InterPro" id="IPR026961">
    <property type="entry name" value="PGG_dom"/>
</dbReference>
<organism evidence="10 11">
    <name type="scientific">Coptis chinensis</name>
    <dbReference type="NCBI Taxonomy" id="261450"/>
    <lineage>
        <taxon>Eukaryota</taxon>
        <taxon>Viridiplantae</taxon>
        <taxon>Streptophyta</taxon>
        <taxon>Embryophyta</taxon>
        <taxon>Tracheophyta</taxon>
        <taxon>Spermatophyta</taxon>
        <taxon>Magnoliopsida</taxon>
        <taxon>Ranunculales</taxon>
        <taxon>Ranunculaceae</taxon>
        <taxon>Coptidoideae</taxon>
        <taxon>Coptis</taxon>
    </lineage>
</organism>
<feature type="transmembrane region" description="Helical" evidence="8">
    <location>
        <begin position="630"/>
        <end position="653"/>
    </location>
</feature>
<dbReference type="Proteomes" id="UP000631114">
    <property type="component" value="Unassembled WGS sequence"/>
</dbReference>
<accession>A0A835GZU9</accession>
<dbReference type="SMART" id="SM00248">
    <property type="entry name" value="ANK"/>
    <property type="match status" value="9"/>
</dbReference>
<evidence type="ECO:0000256" key="7">
    <source>
        <dbReference type="PROSITE-ProRule" id="PRU00023"/>
    </source>
</evidence>
<feature type="repeat" description="ANK" evidence="7">
    <location>
        <begin position="220"/>
        <end position="252"/>
    </location>
</feature>
<dbReference type="PANTHER" id="PTHR24186">
    <property type="entry name" value="PROTEIN PHOSPHATASE 1 REGULATORY SUBUNIT"/>
    <property type="match status" value="1"/>
</dbReference>
<comment type="subcellular location">
    <subcellularLocation>
        <location evidence="1">Membrane</location>
        <topology evidence="1">Multi-pass membrane protein</topology>
    </subcellularLocation>
</comment>
<keyword evidence="4 8" id="KW-1133">Transmembrane helix</keyword>
<name>A0A835GZU9_9MAGN</name>
<feature type="repeat" description="ANK" evidence="7">
    <location>
        <begin position="288"/>
        <end position="320"/>
    </location>
</feature>
<feature type="transmembrane region" description="Helical" evidence="8">
    <location>
        <begin position="563"/>
        <end position="588"/>
    </location>
</feature>
<protein>
    <recommendedName>
        <fullName evidence="9">PGG domain-containing protein</fullName>
    </recommendedName>
</protein>
<dbReference type="AlphaFoldDB" id="A0A835GZU9"/>
<feature type="repeat" description="ANK" evidence="7">
    <location>
        <begin position="356"/>
        <end position="379"/>
    </location>
</feature>
<reference evidence="10 11" key="1">
    <citation type="submission" date="2020-10" db="EMBL/GenBank/DDBJ databases">
        <title>The Coptis chinensis genome and diversification of protoberbering-type alkaloids.</title>
        <authorList>
            <person name="Wang B."/>
            <person name="Shu S."/>
            <person name="Song C."/>
            <person name="Liu Y."/>
        </authorList>
    </citation>
    <scope>NUCLEOTIDE SEQUENCE [LARGE SCALE GENOMIC DNA]</scope>
    <source>
        <strain evidence="10">HL-2020</strain>
        <tissue evidence="10">Leaf</tissue>
    </source>
</reference>
<feature type="repeat" description="ANK" evidence="7">
    <location>
        <begin position="174"/>
        <end position="197"/>
    </location>
</feature>